<dbReference type="PANTHER" id="PTHR41533:SF2">
    <property type="entry name" value="BLR7131 PROTEIN"/>
    <property type="match status" value="1"/>
</dbReference>
<keyword evidence="4 7" id="KW-0133">Cell shape</keyword>
<feature type="active site" description="Nucleophile" evidence="7">
    <location>
        <position position="370"/>
    </location>
</feature>
<dbReference type="GO" id="GO:0071555">
    <property type="term" value="P:cell wall organization"/>
    <property type="evidence" value="ECO:0007669"/>
    <property type="project" value="UniProtKB-UniRule"/>
</dbReference>
<proteinExistence type="inferred from homology"/>
<evidence type="ECO:0000313" key="10">
    <source>
        <dbReference type="Proteomes" id="UP000248553"/>
    </source>
</evidence>
<evidence type="ECO:0000313" key="9">
    <source>
        <dbReference type="EMBL" id="RAK70019.1"/>
    </source>
</evidence>
<dbReference type="EMBL" id="QHKM01000001">
    <property type="protein sequence ID" value="RAK70019.1"/>
    <property type="molecule type" value="Genomic_DNA"/>
</dbReference>
<dbReference type="PANTHER" id="PTHR41533">
    <property type="entry name" value="L,D-TRANSPEPTIDASE HI_1667-RELATED"/>
    <property type="match status" value="1"/>
</dbReference>
<evidence type="ECO:0000256" key="6">
    <source>
        <dbReference type="ARBA" id="ARBA00023316"/>
    </source>
</evidence>
<dbReference type="GO" id="GO:0008360">
    <property type="term" value="P:regulation of cell shape"/>
    <property type="evidence" value="ECO:0007669"/>
    <property type="project" value="UniProtKB-UniRule"/>
</dbReference>
<dbReference type="Proteomes" id="UP000248553">
    <property type="component" value="Unassembled WGS sequence"/>
</dbReference>
<protein>
    <recommendedName>
        <fullName evidence="8">L,D-TPase catalytic domain-containing protein</fullName>
    </recommendedName>
</protein>
<dbReference type="OrthoDB" id="9778545at2"/>
<dbReference type="InterPro" id="IPR052905">
    <property type="entry name" value="LD-transpeptidase_YkuD-like"/>
</dbReference>
<dbReference type="InterPro" id="IPR045380">
    <property type="entry name" value="LD_TPept_scaffold_dom"/>
</dbReference>
<keyword evidence="5 7" id="KW-0573">Peptidoglycan synthesis</keyword>
<dbReference type="RefSeq" id="WP_111476755.1">
    <property type="nucleotide sequence ID" value="NZ_QHKM01000001.1"/>
</dbReference>
<dbReference type="Pfam" id="PF03734">
    <property type="entry name" value="YkuD"/>
    <property type="match status" value="1"/>
</dbReference>
<dbReference type="Gene3D" id="2.40.440.10">
    <property type="entry name" value="L,D-transpeptidase catalytic domain-like"/>
    <property type="match status" value="1"/>
</dbReference>
<dbReference type="GO" id="GO:0009252">
    <property type="term" value="P:peptidoglycan biosynthetic process"/>
    <property type="evidence" value="ECO:0007669"/>
    <property type="project" value="UniProtKB-UniPathway"/>
</dbReference>
<keyword evidence="3" id="KW-0808">Transferase</keyword>
<comment type="similarity">
    <text evidence="2">Belongs to the YkuD family.</text>
</comment>
<evidence type="ECO:0000256" key="4">
    <source>
        <dbReference type="ARBA" id="ARBA00022960"/>
    </source>
</evidence>
<dbReference type="Pfam" id="PF20142">
    <property type="entry name" value="Scaffold"/>
    <property type="match status" value="1"/>
</dbReference>
<dbReference type="PROSITE" id="PS52029">
    <property type="entry name" value="LD_TPASE"/>
    <property type="match status" value="1"/>
</dbReference>
<dbReference type="SUPFAM" id="SSF141523">
    <property type="entry name" value="L,D-transpeptidase catalytic domain-like"/>
    <property type="match status" value="1"/>
</dbReference>
<evidence type="ECO:0000256" key="1">
    <source>
        <dbReference type="ARBA" id="ARBA00004752"/>
    </source>
</evidence>
<name>A0A328BTT9_9BACT</name>
<comment type="pathway">
    <text evidence="1 7">Cell wall biogenesis; peptidoglycan biosynthesis.</text>
</comment>
<dbReference type="GO" id="GO:0004180">
    <property type="term" value="F:carboxypeptidase activity"/>
    <property type="evidence" value="ECO:0007669"/>
    <property type="project" value="UniProtKB-ARBA"/>
</dbReference>
<keyword evidence="10" id="KW-1185">Reference proteome</keyword>
<evidence type="ECO:0000256" key="7">
    <source>
        <dbReference type="PROSITE-ProRule" id="PRU01373"/>
    </source>
</evidence>
<dbReference type="CDD" id="cd16913">
    <property type="entry name" value="YkuD_like"/>
    <property type="match status" value="1"/>
</dbReference>
<evidence type="ECO:0000256" key="2">
    <source>
        <dbReference type="ARBA" id="ARBA00005992"/>
    </source>
</evidence>
<comment type="caution">
    <text evidence="9">The sequence shown here is derived from an EMBL/GenBank/DDBJ whole genome shotgun (WGS) entry which is preliminary data.</text>
</comment>
<organism evidence="9 10">
    <name type="scientific">Hymenobacter edaphi</name>
    <dbReference type="NCBI Taxonomy" id="2211146"/>
    <lineage>
        <taxon>Bacteria</taxon>
        <taxon>Pseudomonadati</taxon>
        <taxon>Bacteroidota</taxon>
        <taxon>Cytophagia</taxon>
        <taxon>Cytophagales</taxon>
        <taxon>Hymenobacteraceae</taxon>
        <taxon>Hymenobacter</taxon>
    </lineage>
</organism>
<dbReference type="GO" id="GO:0016740">
    <property type="term" value="F:transferase activity"/>
    <property type="evidence" value="ECO:0007669"/>
    <property type="project" value="UniProtKB-KW"/>
</dbReference>
<keyword evidence="6 7" id="KW-0961">Cell wall biogenesis/degradation</keyword>
<dbReference type="UniPathway" id="UPA00219"/>
<feature type="domain" description="L,D-TPase catalytic" evidence="8">
    <location>
        <begin position="219"/>
        <end position="402"/>
    </location>
</feature>
<dbReference type="InterPro" id="IPR005490">
    <property type="entry name" value="LD_TPept_cat_dom"/>
</dbReference>
<evidence type="ECO:0000256" key="3">
    <source>
        <dbReference type="ARBA" id="ARBA00022679"/>
    </source>
</evidence>
<evidence type="ECO:0000259" key="8">
    <source>
        <dbReference type="PROSITE" id="PS52029"/>
    </source>
</evidence>
<reference evidence="10" key="1">
    <citation type="submission" date="2018-05" db="EMBL/GenBank/DDBJ databases">
        <authorList>
            <person name="Nie L."/>
        </authorList>
    </citation>
    <scope>NUCLEOTIDE SEQUENCE [LARGE SCALE GENOMIC DNA]</scope>
    <source>
        <strain evidence="10">NL</strain>
    </source>
</reference>
<feature type="active site" description="Proton donor/acceptor" evidence="7">
    <location>
        <position position="351"/>
    </location>
</feature>
<accession>A0A328BTT9</accession>
<dbReference type="AlphaFoldDB" id="A0A328BTT9"/>
<evidence type="ECO:0000256" key="5">
    <source>
        <dbReference type="ARBA" id="ARBA00022984"/>
    </source>
</evidence>
<sequence length="466" mass="52351">MLACLGLSGPAAAQSDAEVAAQLRQQLRALPGGQAEVAEQVQRFYRQANYQPVWTTGTGPRPAARAGARLLRQAPDYGLRPDTLANQAVARAIDSLALPGAAPAQLLGRRVRAELLLTAGLLQLISQLRRGQLRPESLQPTSCAADSVFDPVFWLLSARQCPDFSRQVLAAQPRSRSYVRLLGAWQRLLRTDSVAARRQRWLVAANLQRLRWEPVADSIYCVVNIPAYTLQVVRHAKVLRTFRVVVGAPTTPTPELRSRIRFFETSPRWNVPRSIATREMLPQLRRNPGFLDANNYILYDQRGRVPNPRRIDWKSVSAEAFPYVIRQAATSDNALGNVVFRFPNPHDIFLHDTPARRVFNLPKRALSHGCIRLQNPLQLAVFLLRHDQAAQPERAQRNVERMWDSVYGGYSKYLPLRYPMPIYVRYLTCHADEGPTLRLLPDIYGRDRALMAALRGDAAPADVAGE</sequence>
<dbReference type="InterPro" id="IPR038063">
    <property type="entry name" value="Transpep_catalytic_dom"/>
</dbReference>
<gene>
    <name evidence="9" type="ORF">DLM85_03975</name>
</gene>